<evidence type="ECO:0000256" key="1">
    <source>
        <dbReference type="ARBA" id="ARBA00022801"/>
    </source>
</evidence>
<organism evidence="4 5">
    <name type="scientific">Cyclostephanos tholiformis</name>
    <dbReference type="NCBI Taxonomy" id="382380"/>
    <lineage>
        <taxon>Eukaryota</taxon>
        <taxon>Sar</taxon>
        <taxon>Stramenopiles</taxon>
        <taxon>Ochrophyta</taxon>
        <taxon>Bacillariophyta</taxon>
        <taxon>Coscinodiscophyceae</taxon>
        <taxon>Thalassiosirophycidae</taxon>
        <taxon>Stephanodiscales</taxon>
        <taxon>Stephanodiscaceae</taxon>
        <taxon>Cyclostephanos</taxon>
    </lineage>
</organism>
<proteinExistence type="predicted"/>
<dbReference type="InterPro" id="IPR051540">
    <property type="entry name" value="S-2-haloacid_dehalogenase"/>
</dbReference>
<dbReference type="InterPro" id="IPR036412">
    <property type="entry name" value="HAD-like_sf"/>
</dbReference>
<feature type="region of interest" description="Disordered" evidence="2">
    <location>
        <begin position="34"/>
        <end position="98"/>
    </location>
</feature>
<keyword evidence="3" id="KW-0732">Signal</keyword>
<dbReference type="Gene3D" id="3.40.50.1000">
    <property type="entry name" value="HAD superfamily/HAD-like"/>
    <property type="match status" value="1"/>
</dbReference>
<dbReference type="SUPFAM" id="SSF56784">
    <property type="entry name" value="HAD-like"/>
    <property type="match status" value="1"/>
</dbReference>
<keyword evidence="1" id="KW-0378">Hydrolase</keyword>
<dbReference type="AlphaFoldDB" id="A0ABD3RTX6"/>
<accession>A0ABD3RTX6</accession>
<sequence length="471" mass="51462">MRVHFSTAALVAYLSPLSSGFVVPSSRLPGGGGAVVAPPLPRVDVGDRQRRVGGPQRRGRDDDDRDDRSFQLRSASTEESEISSIPSPSSPPSKRGKRRKLGLITFDLDDTLYPIAPVLDEANAAFSTAMSNFGYVDIRPSDIVETGKEIRANLSSAVEDESSGGGGGIASSSLVSSDPLRPKTVNHKEIRMAAIRKEMEDFILKTKLKQTAADWATEVDSITAPVRKSAEKWARTTVHSSVVQAVYNAWEMERHHAAERHLFPEAISTIKQIQAEHPDVVVGAVTDGSANPMLMVFSLMPLFDFTVSWEDDIGNVKRMAQFRELSAVDESDELSWIYRLAVEKGREMSTLANEIKRNGFDGADAAADGDGDDEIEWCWVHVGDDLAYDVGGAATTGAKTVLVELAPEYGQTARLRKEGIRPAWTTETDEQMAKHRKMSLNALDKVDATITHLSQLPEVINELLKGGDDDE</sequence>
<dbReference type="GO" id="GO:0016787">
    <property type="term" value="F:hydrolase activity"/>
    <property type="evidence" value="ECO:0007669"/>
    <property type="project" value="UniProtKB-KW"/>
</dbReference>
<comment type="caution">
    <text evidence="4">The sequence shown here is derived from an EMBL/GenBank/DDBJ whole genome shotgun (WGS) entry which is preliminary data.</text>
</comment>
<evidence type="ECO:0000256" key="3">
    <source>
        <dbReference type="SAM" id="SignalP"/>
    </source>
</evidence>
<evidence type="ECO:0000313" key="4">
    <source>
        <dbReference type="EMBL" id="KAL3815836.1"/>
    </source>
</evidence>
<feature type="compositionally biased region" description="Basic and acidic residues" evidence="2">
    <location>
        <begin position="58"/>
        <end position="70"/>
    </location>
</feature>
<dbReference type="PANTHER" id="PTHR43316:SF8">
    <property type="entry name" value="HAD FAMILY HYDROLASE"/>
    <property type="match status" value="1"/>
</dbReference>
<name>A0ABD3RTX6_9STRA</name>
<keyword evidence="5" id="KW-1185">Reference proteome</keyword>
<feature type="region of interest" description="Disordered" evidence="2">
    <location>
        <begin position="155"/>
        <end position="182"/>
    </location>
</feature>
<feature type="chain" id="PRO_5044880019" evidence="3">
    <location>
        <begin position="21"/>
        <end position="471"/>
    </location>
</feature>
<reference evidence="4 5" key="1">
    <citation type="submission" date="2024-10" db="EMBL/GenBank/DDBJ databases">
        <title>Updated reference genomes for cyclostephanoid diatoms.</title>
        <authorList>
            <person name="Roberts W.R."/>
            <person name="Alverson A.J."/>
        </authorList>
    </citation>
    <scope>NUCLEOTIDE SEQUENCE [LARGE SCALE GENOMIC DNA]</scope>
    <source>
        <strain evidence="4 5">AJA228-03</strain>
    </source>
</reference>
<dbReference type="InterPro" id="IPR023214">
    <property type="entry name" value="HAD_sf"/>
</dbReference>
<evidence type="ECO:0000256" key="2">
    <source>
        <dbReference type="SAM" id="MobiDB-lite"/>
    </source>
</evidence>
<protein>
    <submittedName>
        <fullName evidence="4">Uncharacterized protein</fullName>
    </submittedName>
</protein>
<evidence type="ECO:0000313" key="5">
    <source>
        <dbReference type="Proteomes" id="UP001530377"/>
    </source>
</evidence>
<dbReference type="EMBL" id="JALLPB020000180">
    <property type="protein sequence ID" value="KAL3815836.1"/>
    <property type="molecule type" value="Genomic_DNA"/>
</dbReference>
<gene>
    <name evidence="4" type="ORF">ACHAXA_007478</name>
</gene>
<dbReference type="PANTHER" id="PTHR43316">
    <property type="entry name" value="HYDROLASE, HALOACID DELAHOGENASE-RELATED"/>
    <property type="match status" value="1"/>
</dbReference>
<feature type="signal peptide" evidence="3">
    <location>
        <begin position="1"/>
        <end position="20"/>
    </location>
</feature>
<dbReference type="Proteomes" id="UP001530377">
    <property type="component" value="Unassembled WGS sequence"/>
</dbReference>